<sequence length="122" mass="13545">MKGEISEGRKKLEEELRHLIGNIFVPEAKVFGMVCGCVGFAADLRGLQYDDVDVFREKISAILEEISKSVGVEPEFVYARKLPGSEEVVTLTARELCERCKKEFAGSKASPRPDIVVLKKKG</sequence>
<organism evidence="1">
    <name type="scientific">Candidatus Methanophagaceae archaeon ANME-1 ERB6</name>
    <dbReference type="NCBI Taxonomy" id="2759912"/>
    <lineage>
        <taxon>Archaea</taxon>
        <taxon>Methanobacteriati</taxon>
        <taxon>Methanobacteriota</taxon>
        <taxon>Stenosarchaea group</taxon>
        <taxon>Methanomicrobia</taxon>
        <taxon>Candidatus Methanophagales</taxon>
        <taxon>Candidatus Methanophagaceae</taxon>
    </lineage>
</organism>
<protein>
    <submittedName>
        <fullName evidence="1">Uncharacterized protein</fullName>
    </submittedName>
</protein>
<dbReference type="InterPro" id="IPR020380">
    <property type="entry name" value="Uncharacterised_MJ1658"/>
</dbReference>
<reference evidence="1" key="1">
    <citation type="submission" date="2020-06" db="EMBL/GenBank/DDBJ databases">
        <title>Unique genomic features of the anaerobic methanotrophic archaea.</title>
        <authorList>
            <person name="Chadwick G.L."/>
            <person name="Skennerton C.T."/>
            <person name="Laso-Perez R."/>
            <person name="Leu A.O."/>
            <person name="Speth D.R."/>
            <person name="Yu H."/>
            <person name="Morgan-Lang C."/>
            <person name="Hatzenpichler R."/>
            <person name="Goudeau D."/>
            <person name="Malmstrom R."/>
            <person name="Brazelton W.J."/>
            <person name="Woyke T."/>
            <person name="Hallam S.J."/>
            <person name="Tyson G.W."/>
            <person name="Wegener G."/>
            <person name="Boetius A."/>
            <person name="Orphan V."/>
        </authorList>
    </citation>
    <scope>NUCLEOTIDE SEQUENCE</scope>
</reference>
<evidence type="ECO:0000313" key="1">
    <source>
        <dbReference type="EMBL" id="QNO50935.1"/>
    </source>
</evidence>
<dbReference type="EMBL" id="MT631456">
    <property type="protein sequence ID" value="QNO50935.1"/>
    <property type="molecule type" value="Genomic_DNA"/>
</dbReference>
<name>A0A7G9YSF1_9EURY</name>
<dbReference type="Pfam" id="PF17393">
    <property type="entry name" value="DUF5402"/>
    <property type="match status" value="1"/>
</dbReference>
<proteinExistence type="predicted"/>
<dbReference type="AlphaFoldDB" id="A0A7G9YSF1"/>
<accession>A0A7G9YSF1</accession>
<gene>
    <name evidence="1" type="ORF">BBGANOMO_00009</name>
</gene>